<dbReference type="InterPro" id="IPR036008">
    <property type="entry name" value="Aconitase_4Fe-4S_dom"/>
</dbReference>
<dbReference type="PROSITE" id="PS00450">
    <property type="entry name" value="ACONITASE_1"/>
    <property type="match status" value="1"/>
</dbReference>
<dbReference type="Gramene" id="LPERR06G10650.1">
    <property type="protein sequence ID" value="LPERR06G10650.1"/>
    <property type="gene ID" value="LPERR06G10650"/>
</dbReference>
<reference evidence="6" key="2">
    <citation type="submission" date="2013-12" db="EMBL/GenBank/DDBJ databases">
        <authorList>
            <person name="Yu Y."/>
            <person name="Lee S."/>
            <person name="de Baynast K."/>
            <person name="Wissotski M."/>
            <person name="Liu L."/>
            <person name="Talag J."/>
            <person name="Goicoechea J."/>
            <person name="Angelova A."/>
            <person name="Jetty R."/>
            <person name="Kudrna D."/>
            <person name="Golser W."/>
            <person name="Rivera L."/>
            <person name="Zhang J."/>
            <person name="Wing R."/>
        </authorList>
    </citation>
    <scope>NUCLEOTIDE SEQUENCE</scope>
</reference>
<keyword evidence="2" id="KW-0408">Iron</keyword>
<dbReference type="PROSITE" id="PS01244">
    <property type="entry name" value="ACONITASE_2"/>
    <property type="match status" value="1"/>
</dbReference>
<evidence type="ECO:0000256" key="3">
    <source>
        <dbReference type="ARBA" id="ARBA00023014"/>
    </source>
</evidence>
<reference evidence="5" key="3">
    <citation type="submission" date="2015-04" db="UniProtKB">
        <authorList>
            <consortium name="EnsemblPlants"/>
        </authorList>
    </citation>
    <scope>IDENTIFICATION</scope>
</reference>
<dbReference type="SUPFAM" id="SSF53732">
    <property type="entry name" value="Aconitase iron-sulfur domain"/>
    <property type="match status" value="2"/>
</dbReference>
<evidence type="ECO:0000256" key="1">
    <source>
        <dbReference type="ARBA" id="ARBA00022723"/>
    </source>
</evidence>
<name>A0A0D9WPM4_9ORYZ</name>
<sequence length="245" mass="26857">MEASEVPPLVALLFGSGWDGQGNGKACIARYSNNYKYGNQNTEQLLVSFQLIGRTDEAVSIIEAYLRANRMFVDYNEHGQTAELKQETWEYGTVVIAAITSCTNTSNPTVMICPSLIAKIAWELGLEVKPWIKTSLAPGSGVFTKYLLRRAPILNTRGIHDMVIRAKLVLRLSLATASCTALIPWEGLLNSQWFAELLNNLGFHLVGYGCATCIGNSGYLDANVAGAITVNGTHILSLEVWDSYY</sequence>
<keyword evidence="6" id="KW-1185">Reference proteome</keyword>
<dbReference type="Gene3D" id="3.30.499.10">
    <property type="entry name" value="Aconitase, domain 3"/>
    <property type="match status" value="2"/>
</dbReference>
<evidence type="ECO:0000259" key="4">
    <source>
        <dbReference type="Pfam" id="PF00330"/>
    </source>
</evidence>
<evidence type="ECO:0000256" key="2">
    <source>
        <dbReference type="ARBA" id="ARBA00023004"/>
    </source>
</evidence>
<dbReference type="EnsemblPlants" id="LPERR06G10650.1">
    <property type="protein sequence ID" value="LPERR06G10650.1"/>
    <property type="gene ID" value="LPERR06G10650"/>
</dbReference>
<organism evidence="5 6">
    <name type="scientific">Leersia perrieri</name>
    <dbReference type="NCBI Taxonomy" id="77586"/>
    <lineage>
        <taxon>Eukaryota</taxon>
        <taxon>Viridiplantae</taxon>
        <taxon>Streptophyta</taxon>
        <taxon>Embryophyta</taxon>
        <taxon>Tracheophyta</taxon>
        <taxon>Spermatophyta</taxon>
        <taxon>Magnoliopsida</taxon>
        <taxon>Liliopsida</taxon>
        <taxon>Poales</taxon>
        <taxon>Poaceae</taxon>
        <taxon>BOP clade</taxon>
        <taxon>Oryzoideae</taxon>
        <taxon>Oryzeae</taxon>
        <taxon>Oryzinae</taxon>
        <taxon>Leersia</taxon>
    </lineage>
</organism>
<evidence type="ECO:0000313" key="6">
    <source>
        <dbReference type="Proteomes" id="UP000032180"/>
    </source>
</evidence>
<dbReference type="Proteomes" id="UP000032180">
    <property type="component" value="Chromosome 6"/>
</dbReference>
<evidence type="ECO:0000313" key="5">
    <source>
        <dbReference type="EnsemblPlants" id="LPERR06G10650.1"/>
    </source>
</evidence>
<dbReference type="Pfam" id="PF00330">
    <property type="entry name" value="Aconitase"/>
    <property type="match status" value="1"/>
</dbReference>
<feature type="domain" description="Aconitase/3-isopropylmalate dehydratase large subunit alpha/beta/alpha" evidence="4">
    <location>
        <begin position="84"/>
        <end position="149"/>
    </location>
</feature>
<accession>A0A0D9WPM4</accession>
<dbReference type="InterPro" id="IPR001030">
    <property type="entry name" value="Acoase/IPM_deHydtase_lsu_aba"/>
</dbReference>
<dbReference type="PANTHER" id="PTHR11670">
    <property type="entry name" value="ACONITASE/IRON-RESPONSIVE ELEMENT FAMILY MEMBER"/>
    <property type="match status" value="1"/>
</dbReference>
<dbReference type="InterPro" id="IPR018136">
    <property type="entry name" value="Aconitase_4Fe-4S_BS"/>
</dbReference>
<dbReference type="InterPro" id="IPR015931">
    <property type="entry name" value="Acnase/IPM_dHydase_lsu_aba_1/3"/>
</dbReference>
<dbReference type="eggNOG" id="KOG0452">
    <property type="taxonomic scope" value="Eukaryota"/>
</dbReference>
<reference evidence="5 6" key="1">
    <citation type="submission" date="2012-08" db="EMBL/GenBank/DDBJ databases">
        <title>Oryza genome evolution.</title>
        <authorList>
            <person name="Wing R.A."/>
        </authorList>
    </citation>
    <scope>NUCLEOTIDE SEQUENCE</scope>
</reference>
<dbReference type="HOGENOM" id="CLU_1134943_0_0_1"/>
<dbReference type="AlphaFoldDB" id="A0A0D9WPM4"/>
<dbReference type="GO" id="GO:0051536">
    <property type="term" value="F:iron-sulfur cluster binding"/>
    <property type="evidence" value="ECO:0007669"/>
    <property type="project" value="UniProtKB-KW"/>
</dbReference>
<keyword evidence="1" id="KW-0479">Metal-binding</keyword>
<dbReference type="GO" id="GO:0046872">
    <property type="term" value="F:metal ion binding"/>
    <property type="evidence" value="ECO:0007669"/>
    <property type="project" value="UniProtKB-KW"/>
</dbReference>
<proteinExistence type="predicted"/>
<dbReference type="STRING" id="77586.A0A0D9WPM4"/>
<dbReference type="InterPro" id="IPR006249">
    <property type="entry name" value="Aconitase/IRP2"/>
</dbReference>
<keyword evidence="3" id="KW-0411">Iron-sulfur</keyword>
<protein>
    <recommendedName>
        <fullName evidence="4">Aconitase/3-isopropylmalate dehydratase large subunit alpha/beta/alpha domain-containing protein</fullName>
    </recommendedName>
</protein>